<keyword evidence="1" id="KW-0489">Methyltransferase</keyword>
<dbReference type="PANTHER" id="PTHR35276:SF1">
    <property type="entry name" value="TRNA (MNM(5)S(2)U34)-METHYLTRANSFERASE, CHLOROPLASTIC"/>
    <property type="match status" value="1"/>
</dbReference>
<organism evidence="1 2">
    <name type="scientific">Maledivibacter halophilus</name>
    <dbReference type="NCBI Taxonomy" id="36842"/>
    <lineage>
        <taxon>Bacteria</taxon>
        <taxon>Bacillati</taxon>
        <taxon>Bacillota</taxon>
        <taxon>Clostridia</taxon>
        <taxon>Peptostreptococcales</taxon>
        <taxon>Caminicellaceae</taxon>
        <taxon>Maledivibacter</taxon>
    </lineage>
</organism>
<dbReference type="SUPFAM" id="SSF53335">
    <property type="entry name" value="S-adenosyl-L-methionine-dependent methyltransferases"/>
    <property type="match status" value="1"/>
</dbReference>
<dbReference type="Proteomes" id="UP000190285">
    <property type="component" value="Unassembled WGS sequence"/>
</dbReference>
<gene>
    <name evidence="1" type="ORF">SAMN02194393_02651</name>
</gene>
<reference evidence="2" key="1">
    <citation type="submission" date="2017-02" db="EMBL/GenBank/DDBJ databases">
        <authorList>
            <person name="Varghese N."/>
            <person name="Submissions S."/>
        </authorList>
    </citation>
    <scope>NUCLEOTIDE SEQUENCE [LARGE SCALE GENOMIC DNA]</scope>
    <source>
        <strain evidence="2">M1</strain>
    </source>
</reference>
<accession>A0A1T5LA35</accession>
<dbReference type="EMBL" id="FUZT01000006">
    <property type="protein sequence ID" value="SKC72841.1"/>
    <property type="molecule type" value="Genomic_DNA"/>
</dbReference>
<protein>
    <submittedName>
        <fullName evidence="1">Predicted S-adenosylmethionine-dependent methyltransferase involved in cell envelope biogenesis</fullName>
    </submittedName>
</protein>
<proteinExistence type="predicted"/>
<dbReference type="Gene3D" id="3.40.50.150">
    <property type="entry name" value="Vaccinia Virus protein VP39"/>
    <property type="match status" value="1"/>
</dbReference>
<dbReference type="OrthoDB" id="9792989at2"/>
<dbReference type="GO" id="GO:0032259">
    <property type="term" value="P:methylation"/>
    <property type="evidence" value="ECO:0007669"/>
    <property type="project" value="UniProtKB-KW"/>
</dbReference>
<dbReference type="RefSeq" id="WP_079492190.1">
    <property type="nucleotide sequence ID" value="NZ_FUZT01000006.1"/>
</dbReference>
<name>A0A1T5LA35_9FIRM</name>
<keyword evidence="1" id="KW-0808">Transferase</keyword>
<dbReference type="InterPro" id="IPR010719">
    <property type="entry name" value="MnmM_MeTrfase"/>
</dbReference>
<dbReference type="Pfam" id="PF06962">
    <property type="entry name" value="rRNA_methylase"/>
    <property type="match status" value="1"/>
</dbReference>
<dbReference type="InterPro" id="IPR029063">
    <property type="entry name" value="SAM-dependent_MTases_sf"/>
</dbReference>
<evidence type="ECO:0000313" key="2">
    <source>
        <dbReference type="Proteomes" id="UP000190285"/>
    </source>
</evidence>
<keyword evidence="2" id="KW-1185">Reference proteome</keyword>
<dbReference type="STRING" id="36842.SAMN02194393_02651"/>
<evidence type="ECO:0000313" key="1">
    <source>
        <dbReference type="EMBL" id="SKC72841.1"/>
    </source>
</evidence>
<dbReference type="PANTHER" id="PTHR35276">
    <property type="entry name" value="S-ADENOSYL-L-METHIONINE-DEPENDENT METHYLTRANSFERASES SUPERFAMILY PROTEIN"/>
    <property type="match status" value="1"/>
</dbReference>
<dbReference type="AlphaFoldDB" id="A0A1T5LA35"/>
<dbReference type="GO" id="GO:0008168">
    <property type="term" value="F:methyltransferase activity"/>
    <property type="evidence" value="ECO:0007669"/>
    <property type="project" value="UniProtKB-KW"/>
</dbReference>
<sequence length="189" mass="21219">MQAKYLSKATDLAKNLIAMVVKKNDVVIDATVGNGNDILFLCDLVGEKGKVIGFDIQDIAIENTEKKLRDKNMIDRVMLINSGHEKLKEYVDTKVSAIMFNLGYLPGKNHEITTKYKTTIEAVKQGIDLLEVNGIMTIAIYPGHKEGLKEKEELLKYLSTIDQKQGNVLKMEFINQINNPPLLIAIEKK</sequence>